<keyword evidence="3" id="KW-1185">Reference proteome</keyword>
<dbReference type="InterPro" id="IPR000073">
    <property type="entry name" value="AB_hydrolase_1"/>
</dbReference>
<sequence length="354" mass="40287">MYSVEKKIIDAHWPRYTENSTIEKEKRLKLCYLKYKLEGSLSDDKPILNLIFSHATGMNKSIWKYYIKRLKKLAFMRDDYPFIIGSMITVDHVQHGDSGVLNRDNLGTDFNWTDGARDVIKVVMEERSNDNAFKKGNNILIGHSFGGFLSVYAAFLEPLLFQDIITIEPVIYGEHSDPSSVPPPEGFKTMGNSGLLSALARGIKDEFDSKAEAAEWLRRKSFFCRFESELLEYFIADEVIQRPDGKWTTKISKKQHLTCYKGYDSSVPMGMSCVQFIKNRVLHVVGGSATWNPPETTDFLIKNLENSDRIIVLNGTHTVPEEQPDEVLKIIKDRLTETGFALRDPVASTVKSKL</sequence>
<proteinExistence type="predicted"/>
<dbReference type="PANTHER" id="PTHR43194">
    <property type="entry name" value="HYDROLASE ALPHA/BETA FOLD FAMILY"/>
    <property type="match status" value="1"/>
</dbReference>
<evidence type="ECO:0000259" key="1">
    <source>
        <dbReference type="Pfam" id="PF12697"/>
    </source>
</evidence>
<evidence type="ECO:0000313" key="3">
    <source>
        <dbReference type="Proteomes" id="UP000094565"/>
    </source>
</evidence>
<feature type="domain" description="AB hydrolase-1" evidence="1">
    <location>
        <begin position="50"/>
        <end position="328"/>
    </location>
</feature>
<dbReference type="OrthoDB" id="94039at2759"/>
<dbReference type="PANTHER" id="PTHR43194:SF2">
    <property type="entry name" value="PEROXISOMAL MEMBRANE PROTEIN LPX1"/>
    <property type="match status" value="1"/>
</dbReference>
<dbReference type="Pfam" id="PF12697">
    <property type="entry name" value="Abhydrolase_6"/>
    <property type="match status" value="1"/>
</dbReference>
<protein>
    <submittedName>
        <fullName evidence="2">BA75_00862T0</fullName>
    </submittedName>
</protein>
<dbReference type="Proteomes" id="UP000094565">
    <property type="component" value="Chromosome 1"/>
</dbReference>
<accession>A0A1B2J5X1</accession>
<dbReference type="EMBL" id="CP014584">
    <property type="protein sequence ID" value="ANZ73379.1"/>
    <property type="molecule type" value="Genomic_DNA"/>
</dbReference>
<organism evidence="2 3">
    <name type="scientific">Komagataella pastoris</name>
    <name type="common">Yeast</name>
    <name type="synonym">Pichia pastoris</name>
    <dbReference type="NCBI Taxonomy" id="4922"/>
    <lineage>
        <taxon>Eukaryota</taxon>
        <taxon>Fungi</taxon>
        <taxon>Dikarya</taxon>
        <taxon>Ascomycota</taxon>
        <taxon>Saccharomycotina</taxon>
        <taxon>Pichiomycetes</taxon>
        <taxon>Pichiales</taxon>
        <taxon>Pichiaceae</taxon>
        <taxon>Komagataella</taxon>
    </lineage>
</organism>
<dbReference type="SUPFAM" id="SSF53474">
    <property type="entry name" value="alpha/beta-Hydrolases"/>
    <property type="match status" value="1"/>
</dbReference>
<dbReference type="AlphaFoldDB" id="A0A1B2J5X1"/>
<dbReference type="InterPro" id="IPR029058">
    <property type="entry name" value="AB_hydrolase_fold"/>
</dbReference>
<name>A0A1B2J5X1_PICPA</name>
<gene>
    <name evidence="2" type="primary">LPX1</name>
    <name evidence="2" type="ORF">ATY40_BA7500862</name>
</gene>
<reference evidence="2 3" key="1">
    <citation type="submission" date="2016-02" db="EMBL/GenBank/DDBJ databases">
        <title>Comparative genomic and transcriptomic foundation for Pichia pastoris.</title>
        <authorList>
            <person name="Love K.R."/>
            <person name="Shah K.A."/>
            <person name="Whittaker C.A."/>
            <person name="Wu J."/>
            <person name="Bartlett M.C."/>
            <person name="Ma D."/>
            <person name="Leeson R.L."/>
            <person name="Priest M."/>
            <person name="Young S.K."/>
            <person name="Love J.C."/>
        </authorList>
    </citation>
    <scope>NUCLEOTIDE SEQUENCE [LARGE SCALE GENOMIC DNA]</scope>
    <source>
        <strain evidence="2 3">ATCC 28485</strain>
    </source>
</reference>
<evidence type="ECO:0000313" key="2">
    <source>
        <dbReference type="EMBL" id="ANZ73379.1"/>
    </source>
</evidence>
<dbReference type="Gene3D" id="3.40.50.1820">
    <property type="entry name" value="alpha/beta hydrolase"/>
    <property type="match status" value="1"/>
</dbReference>
<dbReference type="InterPro" id="IPR050228">
    <property type="entry name" value="Carboxylesterase_BioH"/>
</dbReference>